<dbReference type="PANTHER" id="PTHR21660:SF11">
    <property type="entry name" value="FAMILY PROTEIN, PUTATIVE (AFU_ORTHOLOGUE AFUA_4G04355)-RELATED"/>
    <property type="match status" value="1"/>
</dbReference>
<dbReference type="CDD" id="cd03443">
    <property type="entry name" value="PaaI_thioesterase"/>
    <property type="match status" value="1"/>
</dbReference>
<feature type="domain" description="Thioesterase" evidence="3">
    <location>
        <begin position="74"/>
        <end position="145"/>
    </location>
</feature>
<dbReference type="PANTHER" id="PTHR21660">
    <property type="entry name" value="THIOESTERASE SUPERFAMILY MEMBER-RELATED"/>
    <property type="match status" value="1"/>
</dbReference>
<dbReference type="EMBL" id="ML996691">
    <property type="protein sequence ID" value="KAF2402405.1"/>
    <property type="molecule type" value="Genomic_DNA"/>
</dbReference>
<dbReference type="AlphaFoldDB" id="A0A6G1I349"/>
<protein>
    <submittedName>
        <fullName evidence="4">Thioesterase family protein</fullName>
    </submittedName>
</protein>
<dbReference type="InterPro" id="IPR039298">
    <property type="entry name" value="ACOT13"/>
</dbReference>
<accession>A0A6G1I349</accession>
<dbReference type="InterPro" id="IPR029069">
    <property type="entry name" value="HotDog_dom_sf"/>
</dbReference>
<dbReference type="Proteomes" id="UP000799640">
    <property type="component" value="Unassembled WGS sequence"/>
</dbReference>
<evidence type="ECO:0000313" key="5">
    <source>
        <dbReference type="Proteomes" id="UP000799640"/>
    </source>
</evidence>
<proteinExistence type="inferred from homology"/>
<sequence length="165" mass="17341">MSTELTTQATSQPTDPAHDPALASHISHVLETRLSASPIYVLLLPPSSITLTHVSKGLIRARLTLTAAHLNSSGSLHGGAAATMVDWAGGLAIAAWDGRERTGVSVEIATSYLAGAGLGTEIEIEGRAERVGGNLAWTSVGIWEVKEGRRGKTLVLGKHTKFVRQ</sequence>
<dbReference type="Pfam" id="PF03061">
    <property type="entry name" value="4HBT"/>
    <property type="match status" value="1"/>
</dbReference>
<dbReference type="SUPFAM" id="SSF54637">
    <property type="entry name" value="Thioesterase/thiol ester dehydrase-isomerase"/>
    <property type="match status" value="1"/>
</dbReference>
<dbReference type="OrthoDB" id="46529at2759"/>
<reference evidence="4" key="1">
    <citation type="journal article" date="2020" name="Stud. Mycol.">
        <title>101 Dothideomycetes genomes: a test case for predicting lifestyles and emergence of pathogens.</title>
        <authorList>
            <person name="Haridas S."/>
            <person name="Albert R."/>
            <person name="Binder M."/>
            <person name="Bloem J."/>
            <person name="Labutti K."/>
            <person name="Salamov A."/>
            <person name="Andreopoulos B."/>
            <person name="Baker S."/>
            <person name="Barry K."/>
            <person name="Bills G."/>
            <person name="Bluhm B."/>
            <person name="Cannon C."/>
            <person name="Castanera R."/>
            <person name="Culley D."/>
            <person name="Daum C."/>
            <person name="Ezra D."/>
            <person name="Gonzalez J."/>
            <person name="Henrissat B."/>
            <person name="Kuo A."/>
            <person name="Liang C."/>
            <person name="Lipzen A."/>
            <person name="Lutzoni F."/>
            <person name="Magnuson J."/>
            <person name="Mondo S."/>
            <person name="Nolan M."/>
            <person name="Ohm R."/>
            <person name="Pangilinan J."/>
            <person name="Park H.-J."/>
            <person name="Ramirez L."/>
            <person name="Alfaro M."/>
            <person name="Sun H."/>
            <person name="Tritt A."/>
            <person name="Yoshinaga Y."/>
            <person name="Zwiers L.-H."/>
            <person name="Turgeon B."/>
            <person name="Goodwin S."/>
            <person name="Spatafora J."/>
            <person name="Crous P."/>
            <person name="Grigoriev I."/>
        </authorList>
    </citation>
    <scope>NUCLEOTIDE SEQUENCE</scope>
    <source>
        <strain evidence="4">CBS 262.69</strain>
    </source>
</reference>
<feature type="region of interest" description="Disordered" evidence="2">
    <location>
        <begin position="1"/>
        <end position="20"/>
    </location>
</feature>
<comment type="similarity">
    <text evidence="1">Belongs to the thioesterase PaaI family.</text>
</comment>
<evidence type="ECO:0000313" key="4">
    <source>
        <dbReference type="EMBL" id="KAF2402405.1"/>
    </source>
</evidence>
<dbReference type="Gene3D" id="3.10.129.10">
    <property type="entry name" value="Hotdog Thioesterase"/>
    <property type="match status" value="1"/>
</dbReference>
<feature type="compositionally biased region" description="Polar residues" evidence="2">
    <location>
        <begin position="1"/>
        <end position="14"/>
    </location>
</feature>
<evidence type="ECO:0000256" key="2">
    <source>
        <dbReference type="SAM" id="MobiDB-lite"/>
    </source>
</evidence>
<name>A0A6G1I349_9PEZI</name>
<dbReference type="InterPro" id="IPR006683">
    <property type="entry name" value="Thioestr_dom"/>
</dbReference>
<keyword evidence="5" id="KW-1185">Reference proteome</keyword>
<evidence type="ECO:0000259" key="3">
    <source>
        <dbReference type="Pfam" id="PF03061"/>
    </source>
</evidence>
<organism evidence="4 5">
    <name type="scientific">Trichodelitschia bisporula</name>
    <dbReference type="NCBI Taxonomy" id="703511"/>
    <lineage>
        <taxon>Eukaryota</taxon>
        <taxon>Fungi</taxon>
        <taxon>Dikarya</taxon>
        <taxon>Ascomycota</taxon>
        <taxon>Pezizomycotina</taxon>
        <taxon>Dothideomycetes</taxon>
        <taxon>Dothideomycetes incertae sedis</taxon>
        <taxon>Phaeotrichales</taxon>
        <taxon>Phaeotrichaceae</taxon>
        <taxon>Trichodelitschia</taxon>
    </lineage>
</organism>
<dbReference type="GO" id="GO:0047617">
    <property type="term" value="F:fatty acyl-CoA hydrolase activity"/>
    <property type="evidence" value="ECO:0007669"/>
    <property type="project" value="InterPro"/>
</dbReference>
<evidence type="ECO:0000256" key="1">
    <source>
        <dbReference type="ARBA" id="ARBA00008324"/>
    </source>
</evidence>
<gene>
    <name evidence="4" type="ORF">EJ06DRAFT_528516</name>
</gene>